<feature type="domain" description="Sulfatase N-terminal" evidence="6">
    <location>
        <begin position="30"/>
        <end position="335"/>
    </location>
</feature>
<reference evidence="7 8" key="1">
    <citation type="submission" date="2019-02" db="EMBL/GenBank/DDBJ databases">
        <title>Deep-cultivation of Planctomycetes and their phenomic and genomic characterization uncovers novel biology.</title>
        <authorList>
            <person name="Wiegand S."/>
            <person name="Jogler M."/>
            <person name="Boedeker C."/>
            <person name="Pinto D."/>
            <person name="Vollmers J."/>
            <person name="Rivas-Marin E."/>
            <person name="Kohn T."/>
            <person name="Peeters S.H."/>
            <person name="Heuer A."/>
            <person name="Rast P."/>
            <person name="Oberbeckmann S."/>
            <person name="Bunk B."/>
            <person name="Jeske O."/>
            <person name="Meyerdierks A."/>
            <person name="Storesund J.E."/>
            <person name="Kallscheuer N."/>
            <person name="Luecker S."/>
            <person name="Lage O.M."/>
            <person name="Pohl T."/>
            <person name="Merkel B.J."/>
            <person name="Hornburger P."/>
            <person name="Mueller R.-W."/>
            <person name="Bruemmer F."/>
            <person name="Labrenz M."/>
            <person name="Spormann A.M."/>
            <person name="Op den Camp H."/>
            <person name="Overmann J."/>
            <person name="Amann R."/>
            <person name="Jetten M.S.M."/>
            <person name="Mascher T."/>
            <person name="Medema M.H."/>
            <person name="Devos D.P."/>
            <person name="Kaster A.-K."/>
            <person name="Ovreas L."/>
            <person name="Rohde M."/>
            <person name="Galperin M.Y."/>
            <person name="Jogler C."/>
        </authorList>
    </citation>
    <scope>NUCLEOTIDE SEQUENCE [LARGE SCALE GENOMIC DNA]</scope>
    <source>
        <strain evidence="7 8">Spb1</strain>
    </source>
</reference>
<evidence type="ECO:0000256" key="5">
    <source>
        <dbReference type="SAM" id="MobiDB-lite"/>
    </source>
</evidence>
<dbReference type="GO" id="GO:0004065">
    <property type="term" value="F:arylsulfatase activity"/>
    <property type="evidence" value="ECO:0007669"/>
    <property type="project" value="UniProtKB-EC"/>
</dbReference>
<dbReference type="KEGG" id="peh:Spb1_03800"/>
<dbReference type="InterPro" id="IPR050738">
    <property type="entry name" value="Sulfatase"/>
</dbReference>
<evidence type="ECO:0000313" key="8">
    <source>
        <dbReference type="Proteomes" id="UP000315349"/>
    </source>
</evidence>
<proteinExistence type="inferred from homology"/>
<dbReference type="InterPro" id="IPR017850">
    <property type="entry name" value="Alkaline_phosphatase_core_sf"/>
</dbReference>
<keyword evidence="3 7" id="KW-0378">Hydrolase</keyword>
<dbReference type="Pfam" id="PF00884">
    <property type="entry name" value="Sulfatase"/>
    <property type="match status" value="1"/>
</dbReference>
<sequence>MWTSRNIMALLLVGFVLPCSIGATELARRPNVIIVMTDDQGLGDFSCTGNPVLKTPNFDAFAKASVRLTDFHVSPMCTPTRGQLMTGLAALRNGATSVTAGRTFLRPGIPTMPERFAEAGYKTGIFGKWHLGDHYPHRPMDKGFQECVYHLGWGLLHSTPEFDWPLVDGRYFHNGSEKRFKGHCTDVWFDAATAWIKDRKDRAEPFFCYIPTNAPHAPHIEFDEYTKPYLGKGPTDFFGMIAHLDQRFGELDRLLTEEQLKDDTIVIFMTDNGGTAGVSTFNAGLRAGKTTYYDGGHRVPCWIRWPNGNLGSPRDIATPTQNIDLFPTLCDLCGVARPEWRTGDAPYLGTSLAPLLTSMKEIPDRMFVVQYGQIPQMFDCCVVWGKWRLVKGLELYDIEADRAQKVNVADSHSEVVRAMRSYYEEWWQGVEPGLTDFIPISLGSKQQPVVELNSGDWENIYADNSGFVREAVGGPTGGMWHVFIETAGEYELTLRRWPEQTKAAIGDKYEPSEKSPSNRPRGKEKTVGFPSVATARLEIAGTTIHANADPKLPSVTLRATLPAGKTTLKAWFTDADGIALCGAFYVTVRLIK</sequence>
<dbReference type="SUPFAM" id="SSF53649">
    <property type="entry name" value="Alkaline phosphatase-like"/>
    <property type="match status" value="1"/>
</dbReference>
<dbReference type="PANTHER" id="PTHR42693:SF53">
    <property type="entry name" value="ENDO-4-O-SULFATASE"/>
    <property type="match status" value="1"/>
</dbReference>
<organism evidence="7 8">
    <name type="scientific">Planctopirus ephydatiae</name>
    <dbReference type="NCBI Taxonomy" id="2528019"/>
    <lineage>
        <taxon>Bacteria</taxon>
        <taxon>Pseudomonadati</taxon>
        <taxon>Planctomycetota</taxon>
        <taxon>Planctomycetia</taxon>
        <taxon>Planctomycetales</taxon>
        <taxon>Planctomycetaceae</taxon>
        <taxon>Planctopirus</taxon>
    </lineage>
</organism>
<evidence type="ECO:0000256" key="3">
    <source>
        <dbReference type="ARBA" id="ARBA00022801"/>
    </source>
</evidence>
<dbReference type="Proteomes" id="UP000315349">
    <property type="component" value="Chromosome"/>
</dbReference>
<protein>
    <submittedName>
        <fullName evidence="7">Arylsulfatase</fullName>
        <ecNumber evidence="7">3.1.6.1</ecNumber>
    </submittedName>
</protein>
<dbReference type="RefSeq" id="WP_186377732.1">
    <property type="nucleotide sequence ID" value="NZ_CP036299.1"/>
</dbReference>
<evidence type="ECO:0000256" key="2">
    <source>
        <dbReference type="ARBA" id="ARBA00022723"/>
    </source>
</evidence>
<dbReference type="Gene3D" id="3.30.1120.10">
    <property type="match status" value="1"/>
</dbReference>
<gene>
    <name evidence="7" type="primary">atsA_3</name>
    <name evidence="7" type="ORF">Spb1_03800</name>
</gene>
<dbReference type="EC" id="3.1.6.1" evidence="7"/>
<dbReference type="GO" id="GO:0046872">
    <property type="term" value="F:metal ion binding"/>
    <property type="evidence" value="ECO:0007669"/>
    <property type="project" value="UniProtKB-KW"/>
</dbReference>
<dbReference type="InterPro" id="IPR000917">
    <property type="entry name" value="Sulfatase_N"/>
</dbReference>
<dbReference type="InterPro" id="IPR024607">
    <property type="entry name" value="Sulfatase_CS"/>
</dbReference>
<feature type="region of interest" description="Disordered" evidence="5">
    <location>
        <begin position="503"/>
        <end position="527"/>
    </location>
</feature>
<keyword evidence="8" id="KW-1185">Reference proteome</keyword>
<keyword evidence="4" id="KW-0106">Calcium</keyword>
<dbReference type="AlphaFoldDB" id="A0A518GIV4"/>
<evidence type="ECO:0000256" key="1">
    <source>
        <dbReference type="ARBA" id="ARBA00008779"/>
    </source>
</evidence>
<feature type="compositionally biased region" description="Basic and acidic residues" evidence="5">
    <location>
        <begin position="503"/>
        <end position="513"/>
    </location>
</feature>
<dbReference type="CDD" id="cd16146">
    <property type="entry name" value="ARS_like"/>
    <property type="match status" value="1"/>
</dbReference>
<comment type="similarity">
    <text evidence="1">Belongs to the sulfatase family.</text>
</comment>
<accession>A0A518GIV4</accession>
<dbReference type="PANTHER" id="PTHR42693">
    <property type="entry name" value="ARYLSULFATASE FAMILY MEMBER"/>
    <property type="match status" value="1"/>
</dbReference>
<evidence type="ECO:0000259" key="6">
    <source>
        <dbReference type="Pfam" id="PF00884"/>
    </source>
</evidence>
<dbReference type="Gene3D" id="3.40.720.10">
    <property type="entry name" value="Alkaline Phosphatase, subunit A"/>
    <property type="match status" value="1"/>
</dbReference>
<keyword evidence="2" id="KW-0479">Metal-binding</keyword>
<name>A0A518GIV4_9PLAN</name>
<dbReference type="PROSITE" id="PS00523">
    <property type="entry name" value="SULFATASE_1"/>
    <property type="match status" value="1"/>
</dbReference>
<evidence type="ECO:0000256" key="4">
    <source>
        <dbReference type="ARBA" id="ARBA00022837"/>
    </source>
</evidence>
<dbReference type="EMBL" id="CP036299">
    <property type="protein sequence ID" value="QDV28517.1"/>
    <property type="molecule type" value="Genomic_DNA"/>
</dbReference>
<evidence type="ECO:0000313" key="7">
    <source>
        <dbReference type="EMBL" id="QDV28517.1"/>
    </source>
</evidence>